<dbReference type="Proteomes" id="UP000326757">
    <property type="component" value="Unassembled WGS sequence"/>
</dbReference>
<feature type="region of interest" description="Disordered" evidence="1">
    <location>
        <begin position="138"/>
        <end position="204"/>
    </location>
</feature>
<accession>A0A5N6JZ59</accession>
<sequence length="204" mass="23143">METESEVLRRSLTRVFSFGLKGQSLAERTRTIQPPRPQRIKSGLKRVFSLGMADLPILKSVEVCFSCKPPEPFTSDEYAGWVDELPERDKVFGLHLPEGDRVLTERERIRAQEDQIFAEGDRALAERERIRAEGERFFTEEDRTLTEEIESQRQLAPHEYGSIPSEGQDANGQGRRATQSQGPSFGQGPGQSKVASPQPQKFFY</sequence>
<dbReference type="EMBL" id="VIGI01000010">
    <property type="protein sequence ID" value="KAB8294803.1"/>
    <property type="molecule type" value="Genomic_DNA"/>
</dbReference>
<dbReference type="OrthoDB" id="3543675at2759"/>
<dbReference type="AlphaFoldDB" id="A0A5N6JZ59"/>
<proteinExistence type="predicted"/>
<name>A0A5N6JZ59_MONLA</name>
<feature type="compositionally biased region" description="Low complexity" evidence="1">
    <location>
        <begin position="179"/>
        <end position="192"/>
    </location>
</feature>
<evidence type="ECO:0000313" key="3">
    <source>
        <dbReference type="Proteomes" id="UP000326757"/>
    </source>
</evidence>
<reference evidence="2 3" key="1">
    <citation type="submission" date="2019-06" db="EMBL/GenBank/DDBJ databases">
        <title>Genome Sequence of the Brown Rot Fungal Pathogen Monilinia laxa.</title>
        <authorList>
            <person name="De Miccolis Angelini R.M."/>
            <person name="Landi L."/>
            <person name="Abate D."/>
            <person name="Pollastro S."/>
            <person name="Romanazzi G."/>
            <person name="Faretra F."/>
        </authorList>
    </citation>
    <scope>NUCLEOTIDE SEQUENCE [LARGE SCALE GENOMIC DNA]</scope>
    <source>
        <strain evidence="2 3">Mlax316</strain>
    </source>
</reference>
<feature type="compositionally biased region" description="Polar residues" evidence="1">
    <location>
        <begin position="193"/>
        <end position="204"/>
    </location>
</feature>
<evidence type="ECO:0000256" key="1">
    <source>
        <dbReference type="SAM" id="MobiDB-lite"/>
    </source>
</evidence>
<comment type="caution">
    <text evidence="2">The sequence shown here is derived from an EMBL/GenBank/DDBJ whole genome shotgun (WGS) entry which is preliminary data.</text>
</comment>
<protein>
    <submittedName>
        <fullName evidence="2">Uncharacterized protein</fullName>
    </submittedName>
</protein>
<organism evidence="2 3">
    <name type="scientific">Monilinia laxa</name>
    <name type="common">Brown rot fungus</name>
    <name type="synonym">Sclerotinia laxa</name>
    <dbReference type="NCBI Taxonomy" id="61186"/>
    <lineage>
        <taxon>Eukaryota</taxon>
        <taxon>Fungi</taxon>
        <taxon>Dikarya</taxon>
        <taxon>Ascomycota</taxon>
        <taxon>Pezizomycotina</taxon>
        <taxon>Leotiomycetes</taxon>
        <taxon>Helotiales</taxon>
        <taxon>Sclerotiniaceae</taxon>
        <taxon>Monilinia</taxon>
    </lineage>
</organism>
<gene>
    <name evidence="2" type="ORF">EYC80_006764</name>
</gene>
<evidence type="ECO:0000313" key="2">
    <source>
        <dbReference type="EMBL" id="KAB8294803.1"/>
    </source>
</evidence>
<keyword evidence="3" id="KW-1185">Reference proteome</keyword>